<dbReference type="InterPro" id="IPR006127">
    <property type="entry name" value="ZnuA-like"/>
</dbReference>
<dbReference type="GO" id="GO:0030001">
    <property type="term" value="P:metal ion transport"/>
    <property type="evidence" value="ECO:0007669"/>
    <property type="project" value="InterPro"/>
</dbReference>
<keyword evidence="3" id="KW-0479">Metal-binding</keyword>
<dbReference type="GO" id="GO:0007155">
    <property type="term" value="P:cell adhesion"/>
    <property type="evidence" value="ECO:0007669"/>
    <property type="project" value="InterPro"/>
</dbReference>
<gene>
    <name evidence="7" type="ORF">E6C64_10895</name>
</gene>
<name>A0A4V6RZ15_9MICO</name>
<proteinExistence type="inferred from homology"/>
<dbReference type="InterPro" id="IPR050492">
    <property type="entry name" value="Bact_metal-bind_prot9"/>
</dbReference>
<dbReference type="EMBL" id="SSSM01000004">
    <property type="protein sequence ID" value="THG31147.1"/>
    <property type="molecule type" value="Genomic_DNA"/>
</dbReference>
<dbReference type="OrthoDB" id="5296019at2"/>
<evidence type="ECO:0000313" key="8">
    <source>
        <dbReference type="Proteomes" id="UP000309133"/>
    </source>
</evidence>
<dbReference type="GO" id="GO:0030313">
    <property type="term" value="C:cell envelope"/>
    <property type="evidence" value="ECO:0007669"/>
    <property type="project" value="UniProtKB-SubCell"/>
</dbReference>
<dbReference type="Proteomes" id="UP000309133">
    <property type="component" value="Unassembled WGS sequence"/>
</dbReference>
<evidence type="ECO:0000256" key="6">
    <source>
        <dbReference type="SAM" id="SignalP"/>
    </source>
</evidence>
<accession>A0A4V6RZ15</accession>
<evidence type="ECO:0000256" key="4">
    <source>
        <dbReference type="ARBA" id="ARBA00022729"/>
    </source>
</evidence>
<protein>
    <submittedName>
        <fullName evidence="7">ABC transporter substrate-binding protein</fullName>
    </submittedName>
</protein>
<dbReference type="SUPFAM" id="SSF53807">
    <property type="entry name" value="Helical backbone' metal receptor"/>
    <property type="match status" value="1"/>
</dbReference>
<dbReference type="Gene3D" id="3.40.50.1980">
    <property type="entry name" value="Nitrogenase molybdenum iron protein domain"/>
    <property type="match status" value="2"/>
</dbReference>
<dbReference type="PANTHER" id="PTHR42953:SF1">
    <property type="entry name" value="METAL-BINDING PROTEIN HI_0362-RELATED"/>
    <property type="match status" value="1"/>
</dbReference>
<dbReference type="InterPro" id="IPR006128">
    <property type="entry name" value="Lipoprotein_PsaA-like"/>
</dbReference>
<comment type="subcellular location">
    <subcellularLocation>
        <location evidence="1">Cell envelope</location>
    </subcellularLocation>
</comment>
<evidence type="ECO:0000256" key="3">
    <source>
        <dbReference type="ARBA" id="ARBA00022723"/>
    </source>
</evidence>
<reference evidence="7 8" key="1">
    <citation type="submission" date="2019-04" db="EMBL/GenBank/DDBJ databases">
        <authorList>
            <person name="Jiang L."/>
        </authorList>
    </citation>
    <scope>NUCLEOTIDE SEQUENCE [LARGE SCALE GENOMIC DNA]</scope>
    <source>
        <strain evidence="7 8">YIM 131853</strain>
    </source>
</reference>
<feature type="signal peptide" evidence="6">
    <location>
        <begin position="1"/>
        <end position="22"/>
    </location>
</feature>
<keyword evidence="8" id="KW-1185">Reference proteome</keyword>
<keyword evidence="4 6" id="KW-0732">Signal</keyword>
<dbReference type="GO" id="GO:0046872">
    <property type="term" value="F:metal ion binding"/>
    <property type="evidence" value="ECO:0007669"/>
    <property type="project" value="UniProtKB-KW"/>
</dbReference>
<sequence length="304" mass="31640">MPRRRPLLLTAALLGISGLALAGCSTTGSDPADGRISVVASTDVYADIASAIGGDLVEVTAIIDSENQDPHEYEATARTQLALSRADVVLENGGGYDDFVSTLLSAAGNDDATVLDVADISGYDQAPADGEFNEHLWYDFPTMQKLADQLVGTLSALDPSGEAAFTANAAVFAASLDDLEAREAELAMSYSGEGAAITEPVPLYLLDAIGLENRTPSEFSEAVEEDTDVPVSVLDETLALFADGAVRVLVYNEQTTTSATEQILAAADDAGVPAVAVRETRPTGSGYLDWMNADLDALEAALSA</sequence>
<feature type="chain" id="PRO_5020452945" evidence="6">
    <location>
        <begin position="23"/>
        <end position="304"/>
    </location>
</feature>
<evidence type="ECO:0000256" key="2">
    <source>
        <dbReference type="ARBA" id="ARBA00022448"/>
    </source>
</evidence>
<dbReference type="PROSITE" id="PS51257">
    <property type="entry name" value="PROKAR_LIPOPROTEIN"/>
    <property type="match status" value="1"/>
</dbReference>
<evidence type="ECO:0000256" key="5">
    <source>
        <dbReference type="RuleBase" id="RU003512"/>
    </source>
</evidence>
<dbReference type="PRINTS" id="PR00690">
    <property type="entry name" value="ADHESNFAMILY"/>
</dbReference>
<comment type="caution">
    <text evidence="7">The sequence shown here is derived from an EMBL/GenBank/DDBJ whole genome shotgun (WGS) entry which is preliminary data.</text>
</comment>
<evidence type="ECO:0000313" key="7">
    <source>
        <dbReference type="EMBL" id="THG31147.1"/>
    </source>
</evidence>
<comment type="similarity">
    <text evidence="5">Belongs to the bacterial solute-binding protein 9 family.</text>
</comment>
<evidence type="ECO:0000256" key="1">
    <source>
        <dbReference type="ARBA" id="ARBA00004196"/>
    </source>
</evidence>
<dbReference type="PANTHER" id="PTHR42953">
    <property type="entry name" value="HIGH-AFFINITY ZINC UPTAKE SYSTEM PROTEIN ZNUA-RELATED"/>
    <property type="match status" value="1"/>
</dbReference>
<keyword evidence="2 5" id="KW-0813">Transport</keyword>
<dbReference type="Pfam" id="PF01297">
    <property type="entry name" value="ZnuA"/>
    <property type="match status" value="1"/>
</dbReference>
<organism evidence="7 8">
    <name type="scientific">Naasia lichenicola</name>
    <dbReference type="NCBI Taxonomy" id="2565933"/>
    <lineage>
        <taxon>Bacteria</taxon>
        <taxon>Bacillati</taxon>
        <taxon>Actinomycetota</taxon>
        <taxon>Actinomycetes</taxon>
        <taxon>Micrococcales</taxon>
        <taxon>Microbacteriaceae</taxon>
        <taxon>Naasia</taxon>
    </lineage>
</organism>
<dbReference type="AlphaFoldDB" id="A0A4V6RZ15"/>